<accession>A0ABD5XNN2</accession>
<dbReference type="CDD" id="cd00293">
    <property type="entry name" value="USP-like"/>
    <property type="match status" value="1"/>
</dbReference>
<dbReference type="InterPro" id="IPR006015">
    <property type="entry name" value="Universal_stress_UspA"/>
</dbReference>
<sequence>MTDATYTRILVPTDGSDLALRALGEAFTLAELSGATIHVLYVVDDTKVAELALDSGVEDVSFDADVDQIFERFEAIGEHAIEDLRDAADERGLELTTAIRTGIPDETILSYVEENGIDLLVMGTHGRRGVQRYLLGSTTERVLRRAPVPVLTVREKAA</sequence>
<protein>
    <submittedName>
        <fullName evidence="3">Universal stress protein</fullName>
    </submittedName>
</protein>
<dbReference type="Pfam" id="PF00582">
    <property type="entry name" value="Usp"/>
    <property type="match status" value="1"/>
</dbReference>
<dbReference type="RefSeq" id="WP_390247655.1">
    <property type="nucleotide sequence ID" value="NZ_JBHTAB010000016.1"/>
</dbReference>
<organism evidence="3 4">
    <name type="scientific">Haloferax chudinovii</name>
    <dbReference type="NCBI Taxonomy" id="1109010"/>
    <lineage>
        <taxon>Archaea</taxon>
        <taxon>Methanobacteriati</taxon>
        <taxon>Methanobacteriota</taxon>
        <taxon>Stenosarchaea group</taxon>
        <taxon>Halobacteria</taxon>
        <taxon>Halobacteriales</taxon>
        <taxon>Haloferacaceae</taxon>
        <taxon>Haloferax</taxon>
    </lineage>
</organism>
<dbReference type="InterPro" id="IPR006016">
    <property type="entry name" value="UspA"/>
</dbReference>
<evidence type="ECO:0000259" key="2">
    <source>
        <dbReference type="Pfam" id="PF00582"/>
    </source>
</evidence>
<name>A0ABD5XNN2_9EURY</name>
<evidence type="ECO:0000313" key="4">
    <source>
        <dbReference type="Proteomes" id="UP001596460"/>
    </source>
</evidence>
<reference evidence="3 4" key="1">
    <citation type="journal article" date="2019" name="Int. J. Syst. Evol. Microbiol.">
        <title>The Global Catalogue of Microorganisms (GCM) 10K type strain sequencing project: providing services to taxonomists for standard genome sequencing and annotation.</title>
        <authorList>
            <consortium name="The Broad Institute Genomics Platform"/>
            <consortium name="The Broad Institute Genome Sequencing Center for Infectious Disease"/>
            <person name="Wu L."/>
            <person name="Ma J."/>
        </authorList>
    </citation>
    <scope>NUCLEOTIDE SEQUENCE [LARGE SCALE GENOMIC DNA]</scope>
    <source>
        <strain evidence="3 4">DSM 26526</strain>
    </source>
</reference>
<dbReference type="PANTHER" id="PTHR46268:SF6">
    <property type="entry name" value="UNIVERSAL STRESS PROTEIN UP12"/>
    <property type="match status" value="1"/>
</dbReference>
<dbReference type="SUPFAM" id="SSF52402">
    <property type="entry name" value="Adenine nucleotide alpha hydrolases-like"/>
    <property type="match status" value="1"/>
</dbReference>
<evidence type="ECO:0000313" key="3">
    <source>
        <dbReference type="EMBL" id="MFC7131474.1"/>
    </source>
</evidence>
<gene>
    <name evidence="3" type="ORF">ACFQI8_19180</name>
</gene>
<evidence type="ECO:0000256" key="1">
    <source>
        <dbReference type="ARBA" id="ARBA00008791"/>
    </source>
</evidence>
<dbReference type="PANTHER" id="PTHR46268">
    <property type="entry name" value="STRESS RESPONSE PROTEIN NHAX"/>
    <property type="match status" value="1"/>
</dbReference>
<proteinExistence type="inferred from homology"/>
<dbReference type="Gene3D" id="3.40.50.620">
    <property type="entry name" value="HUPs"/>
    <property type="match status" value="1"/>
</dbReference>
<comment type="similarity">
    <text evidence="1">Belongs to the universal stress protein A family.</text>
</comment>
<dbReference type="EMBL" id="JBHTAB010000016">
    <property type="protein sequence ID" value="MFC7131474.1"/>
    <property type="molecule type" value="Genomic_DNA"/>
</dbReference>
<dbReference type="InterPro" id="IPR014729">
    <property type="entry name" value="Rossmann-like_a/b/a_fold"/>
</dbReference>
<dbReference type="Proteomes" id="UP001596460">
    <property type="component" value="Unassembled WGS sequence"/>
</dbReference>
<feature type="domain" description="UspA" evidence="2">
    <location>
        <begin position="6"/>
        <end position="154"/>
    </location>
</feature>
<keyword evidence="4" id="KW-1185">Reference proteome</keyword>
<comment type="caution">
    <text evidence="3">The sequence shown here is derived from an EMBL/GenBank/DDBJ whole genome shotgun (WGS) entry which is preliminary data.</text>
</comment>
<dbReference type="PRINTS" id="PR01438">
    <property type="entry name" value="UNVRSLSTRESS"/>
</dbReference>
<dbReference type="AlphaFoldDB" id="A0ABD5XNN2"/>